<sequence>MSAGAGTTSSAASPVIGWDVGGAHVKACLLAGGRVADIVQWPAPMWQGLAHLDAAIAAARERWPAFGPARHAVTMTAEMADLFPNREAGVLEIAGRLAERLGPGVRFFAGEDGWTGADEVAGCWDRIASANWLATAQMVGLGRPDALLVDIGSTTTDLIPVIAGHPSPAGRTDAARLRTGELVYLGVVRTPLCAVARRIAFRGTPGNVMNEFFATTADVFRLTGELDPDHDQYPPADGGGKDPAATCQRLARMIGRDAREAAAADWHDLAHGWRHAMVAEIARNLRRVDRLFPQPASRLGAQTGDHPPARDAAEGPATAVPVVGAGCGLFLARALAERLGRPFLPFDALIDAAPGCRKWVATCAPSVAVAVLFGRQVP</sequence>
<organism evidence="2 3">
    <name type="scientific">Thauera sinica</name>
    <dbReference type="NCBI Taxonomy" id="2665146"/>
    <lineage>
        <taxon>Bacteria</taxon>
        <taxon>Pseudomonadati</taxon>
        <taxon>Pseudomonadota</taxon>
        <taxon>Betaproteobacteria</taxon>
        <taxon>Rhodocyclales</taxon>
        <taxon>Zoogloeaceae</taxon>
        <taxon>Thauera</taxon>
    </lineage>
</organism>
<dbReference type="InterPro" id="IPR002756">
    <property type="entry name" value="MfnF"/>
</dbReference>
<evidence type="ECO:0000313" key="3">
    <source>
        <dbReference type="Proteomes" id="UP001595974"/>
    </source>
</evidence>
<protein>
    <submittedName>
        <fullName evidence="2">Hydantoinase/oxoprolinase family protein</fullName>
    </submittedName>
</protein>
<accession>A0ABW1ALF8</accession>
<dbReference type="EMBL" id="JBHSOG010000007">
    <property type="protein sequence ID" value="MFC5768038.1"/>
    <property type="molecule type" value="Genomic_DNA"/>
</dbReference>
<dbReference type="NCBIfam" id="TIGR03123">
    <property type="entry name" value="one_C_unchar_1"/>
    <property type="match status" value="1"/>
</dbReference>
<name>A0ABW1ALF8_9RHOO</name>
<feature type="domain" description="Hydantoinase A/oxoprolinase" evidence="1">
    <location>
        <begin position="72"/>
        <end position="340"/>
    </location>
</feature>
<comment type="caution">
    <text evidence="2">The sequence shown here is derived from an EMBL/GenBank/DDBJ whole genome shotgun (WGS) entry which is preliminary data.</text>
</comment>
<reference evidence="3" key="1">
    <citation type="journal article" date="2019" name="Int. J. Syst. Evol. Microbiol.">
        <title>The Global Catalogue of Microorganisms (GCM) 10K type strain sequencing project: providing services to taxonomists for standard genome sequencing and annotation.</title>
        <authorList>
            <consortium name="The Broad Institute Genomics Platform"/>
            <consortium name="The Broad Institute Genome Sequencing Center for Infectious Disease"/>
            <person name="Wu L."/>
            <person name="Ma J."/>
        </authorList>
    </citation>
    <scope>NUCLEOTIDE SEQUENCE [LARGE SCALE GENOMIC DNA]</scope>
    <source>
        <strain evidence="3">SHR3</strain>
    </source>
</reference>
<dbReference type="Pfam" id="PF01968">
    <property type="entry name" value="Hydantoinase_A"/>
    <property type="match status" value="1"/>
</dbReference>
<dbReference type="RefSeq" id="WP_232516388.1">
    <property type="nucleotide sequence ID" value="NZ_JBHSOG010000007.1"/>
</dbReference>
<keyword evidence="3" id="KW-1185">Reference proteome</keyword>
<dbReference type="InterPro" id="IPR002821">
    <property type="entry name" value="Hydantoinase_A"/>
</dbReference>
<dbReference type="Gene3D" id="3.30.420.40">
    <property type="match status" value="1"/>
</dbReference>
<evidence type="ECO:0000313" key="2">
    <source>
        <dbReference type="EMBL" id="MFC5768038.1"/>
    </source>
</evidence>
<proteinExistence type="predicted"/>
<dbReference type="Proteomes" id="UP001595974">
    <property type="component" value="Unassembled WGS sequence"/>
</dbReference>
<gene>
    <name evidence="2" type="ORF">ACFPTN_01495</name>
</gene>
<evidence type="ECO:0000259" key="1">
    <source>
        <dbReference type="Pfam" id="PF01968"/>
    </source>
</evidence>
<dbReference type="Gene3D" id="3.30.420.190">
    <property type="entry name" value="conserved archaeal protein q6m145"/>
    <property type="match status" value="1"/>
</dbReference>